<evidence type="ECO:0000256" key="9">
    <source>
        <dbReference type="PIRSR" id="PIRSR602401-1"/>
    </source>
</evidence>
<dbReference type="GO" id="GO:0020037">
    <property type="term" value="F:heme binding"/>
    <property type="evidence" value="ECO:0007669"/>
    <property type="project" value="InterPro"/>
</dbReference>
<comment type="pathway">
    <text evidence="2">Secondary metabolite biosynthesis.</text>
</comment>
<dbReference type="PRINTS" id="PR00385">
    <property type="entry name" value="P450"/>
</dbReference>
<evidence type="ECO:0000313" key="11">
    <source>
        <dbReference type="EMBL" id="KAG7094378.1"/>
    </source>
</evidence>
<reference evidence="11" key="1">
    <citation type="journal article" date="2021" name="Genome Biol. Evol.">
        <title>The assembled and annotated genome of the fairy-ring fungus Marasmius oreades.</title>
        <authorList>
            <person name="Hiltunen M."/>
            <person name="Ament-Velasquez S.L."/>
            <person name="Johannesson H."/>
        </authorList>
    </citation>
    <scope>NUCLEOTIDE SEQUENCE</scope>
    <source>
        <strain evidence="11">03SP1</strain>
    </source>
</reference>
<evidence type="ECO:0000256" key="4">
    <source>
        <dbReference type="ARBA" id="ARBA00022617"/>
    </source>
</evidence>
<keyword evidence="12" id="KW-1185">Reference proteome</keyword>
<evidence type="ECO:0000256" key="7">
    <source>
        <dbReference type="ARBA" id="ARBA00023004"/>
    </source>
</evidence>
<comment type="caution">
    <text evidence="11">The sequence shown here is derived from an EMBL/GenBank/DDBJ whole genome shotgun (WGS) entry which is preliminary data.</text>
</comment>
<keyword evidence="5 9" id="KW-0479">Metal-binding</keyword>
<keyword evidence="7 9" id="KW-0408">Iron</keyword>
<keyword evidence="8 10" id="KW-0503">Monooxygenase</keyword>
<dbReference type="PANTHER" id="PTHR46300">
    <property type="entry name" value="P450, PUTATIVE (EUROFUNG)-RELATED-RELATED"/>
    <property type="match status" value="1"/>
</dbReference>
<evidence type="ECO:0000256" key="8">
    <source>
        <dbReference type="ARBA" id="ARBA00023033"/>
    </source>
</evidence>
<dbReference type="Proteomes" id="UP001049176">
    <property type="component" value="Chromosome 4"/>
</dbReference>
<dbReference type="Gene3D" id="1.10.630.10">
    <property type="entry name" value="Cytochrome P450"/>
    <property type="match status" value="1"/>
</dbReference>
<evidence type="ECO:0000256" key="5">
    <source>
        <dbReference type="ARBA" id="ARBA00022723"/>
    </source>
</evidence>
<name>A0A9P7S4K6_9AGAR</name>
<organism evidence="11 12">
    <name type="scientific">Marasmius oreades</name>
    <name type="common">fairy-ring Marasmius</name>
    <dbReference type="NCBI Taxonomy" id="181124"/>
    <lineage>
        <taxon>Eukaryota</taxon>
        <taxon>Fungi</taxon>
        <taxon>Dikarya</taxon>
        <taxon>Basidiomycota</taxon>
        <taxon>Agaricomycotina</taxon>
        <taxon>Agaricomycetes</taxon>
        <taxon>Agaricomycetidae</taxon>
        <taxon>Agaricales</taxon>
        <taxon>Marasmiineae</taxon>
        <taxon>Marasmiaceae</taxon>
        <taxon>Marasmius</taxon>
    </lineage>
</organism>
<dbReference type="OrthoDB" id="2789670at2759"/>
<keyword evidence="6 10" id="KW-0560">Oxidoreductase</keyword>
<dbReference type="RefSeq" id="XP_043010848.1">
    <property type="nucleotide sequence ID" value="XM_043152761.1"/>
</dbReference>
<protein>
    <recommendedName>
        <fullName evidence="13">Cytochrome P450</fullName>
    </recommendedName>
</protein>
<dbReference type="InterPro" id="IPR036396">
    <property type="entry name" value="Cyt_P450_sf"/>
</dbReference>
<dbReference type="KEGG" id="more:E1B28_007979"/>
<evidence type="ECO:0000313" key="12">
    <source>
        <dbReference type="Proteomes" id="UP001049176"/>
    </source>
</evidence>
<keyword evidence="4 9" id="KW-0349">Heme</keyword>
<evidence type="ECO:0000256" key="2">
    <source>
        <dbReference type="ARBA" id="ARBA00005179"/>
    </source>
</evidence>
<dbReference type="PRINTS" id="PR00463">
    <property type="entry name" value="EP450I"/>
</dbReference>
<dbReference type="EMBL" id="CM032184">
    <property type="protein sequence ID" value="KAG7094378.1"/>
    <property type="molecule type" value="Genomic_DNA"/>
</dbReference>
<gene>
    <name evidence="11" type="ORF">E1B28_007979</name>
</gene>
<evidence type="ECO:0000256" key="6">
    <source>
        <dbReference type="ARBA" id="ARBA00023002"/>
    </source>
</evidence>
<comment type="cofactor">
    <cofactor evidence="1 9">
        <name>heme</name>
        <dbReference type="ChEBI" id="CHEBI:30413"/>
    </cofactor>
</comment>
<dbReference type="InterPro" id="IPR002401">
    <property type="entry name" value="Cyt_P450_E_grp-I"/>
</dbReference>
<dbReference type="InterPro" id="IPR001128">
    <property type="entry name" value="Cyt_P450"/>
</dbReference>
<dbReference type="GO" id="GO:0016705">
    <property type="term" value="F:oxidoreductase activity, acting on paired donors, with incorporation or reduction of molecular oxygen"/>
    <property type="evidence" value="ECO:0007669"/>
    <property type="project" value="InterPro"/>
</dbReference>
<dbReference type="InterPro" id="IPR050364">
    <property type="entry name" value="Cytochrome_P450_fung"/>
</dbReference>
<comment type="similarity">
    <text evidence="3 10">Belongs to the cytochrome P450 family.</text>
</comment>
<evidence type="ECO:0000256" key="10">
    <source>
        <dbReference type="RuleBase" id="RU000461"/>
    </source>
</evidence>
<sequence>MFLQLLLVGVSTYIVFRFLSSKKQQPLPPGPPGLPVLRNLLDIPTSFEWETYGKWADQYGPIVSASAFGATIVVVNQYKAAMKLLADNQKGAMYSSRPWFAMADLMGWEKAMAFTPYGPRFRKYRQVFHEELGNPKALRNYWPQEISHARHFVQLCVDSPDRLVDNTFQHAGAIVLRVAYGYTAKDYDDPFVNAGNTAMDSFNKGCTPGAYLVNNLPMLRHIPEWVPGAGFQKQARLWRPLFGLMVDAPFNFVKKELSAGMAEDSFTARWLKKGLSEEDEDVLRYASGSMFGGGGETTAITVHMFFIAMTRFPEIQKKARKEIDTITGGHRLPTFEDRDSLPYLEALTKEVMRFHPAVPNGLPHCTTEDDVFEGHFIPKGSIIITNIWKMLRDADVYRDPETFNPDRFLGENPEQNPRDALFGFGRRVCPGRLLADASVFITLATCLAALDISPIIENGKPVLPEIKGEGGAVNRLKPFKCKITPRFDPQTLETLMKEH</sequence>
<dbReference type="CDD" id="cd11065">
    <property type="entry name" value="CYP64-like"/>
    <property type="match status" value="1"/>
</dbReference>
<dbReference type="PROSITE" id="PS00086">
    <property type="entry name" value="CYTOCHROME_P450"/>
    <property type="match status" value="1"/>
</dbReference>
<dbReference type="GO" id="GO:0004497">
    <property type="term" value="F:monooxygenase activity"/>
    <property type="evidence" value="ECO:0007669"/>
    <property type="project" value="UniProtKB-KW"/>
</dbReference>
<feature type="binding site" description="axial binding residue" evidence="9">
    <location>
        <position position="429"/>
    </location>
    <ligand>
        <name>heme</name>
        <dbReference type="ChEBI" id="CHEBI:30413"/>
    </ligand>
    <ligandPart>
        <name>Fe</name>
        <dbReference type="ChEBI" id="CHEBI:18248"/>
    </ligandPart>
</feature>
<dbReference type="InterPro" id="IPR017972">
    <property type="entry name" value="Cyt_P450_CS"/>
</dbReference>
<dbReference type="GO" id="GO:0005506">
    <property type="term" value="F:iron ion binding"/>
    <property type="evidence" value="ECO:0007669"/>
    <property type="project" value="InterPro"/>
</dbReference>
<dbReference type="GeneID" id="66077055"/>
<evidence type="ECO:0008006" key="13">
    <source>
        <dbReference type="Google" id="ProtNLM"/>
    </source>
</evidence>
<accession>A0A9P7S4K6</accession>
<dbReference type="Pfam" id="PF00067">
    <property type="entry name" value="p450"/>
    <property type="match status" value="1"/>
</dbReference>
<proteinExistence type="inferred from homology"/>
<dbReference type="AlphaFoldDB" id="A0A9P7S4K6"/>
<evidence type="ECO:0000256" key="1">
    <source>
        <dbReference type="ARBA" id="ARBA00001971"/>
    </source>
</evidence>
<dbReference type="PANTHER" id="PTHR46300:SF7">
    <property type="entry name" value="P450, PUTATIVE (EUROFUNG)-RELATED"/>
    <property type="match status" value="1"/>
</dbReference>
<evidence type="ECO:0000256" key="3">
    <source>
        <dbReference type="ARBA" id="ARBA00010617"/>
    </source>
</evidence>
<dbReference type="SUPFAM" id="SSF48264">
    <property type="entry name" value="Cytochrome P450"/>
    <property type="match status" value="1"/>
</dbReference>